<evidence type="ECO:0000313" key="3">
    <source>
        <dbReference type="EMBL" id="MDQ0474129.1"/>
    </source>
</evidence>
<dbReference type="SUPFAM" id="SSF52096">
    <property type="entry name" value="ClpP/crotonase"/>
    <property type="match status" value="1"/>
</dbReference>
<keyword evidence="4" id="KW-1185">Reference proteome</keyword>
<reference evidence="3 4" key="1">
    <citation type="submission" date="2023-07" db="EMBL/GenBank/DDBJ databases">
        <title>Genomic Encyclopedia of Type Strains, Phase IV (KMG-IV): sequencing the most valuable type-strain genomes for metagenomic binning, comparative biology and taxonomic classification.</title>
        <authorList>
            <person name="Goeker M."/>
        </authorList>
    </citation>
    <scope>NUCLEOTIDE SEQUENCE [LARGE SCALE GENOMIC DNA]</scope>
    <source>
        <strain evidence="3 4">DSM 19619</strain>
    </source>
</reference>
<sequence length="256" mass="26355">MSLIALSFDGPLALLRLDRPAKLNALTPDMLAEIEAAVARVEAEPAARCLVLSGAGKAFSVGADINIWSELSLEAFRASWVVGGHRAFDRLARCRLPVVAALHGMAFGGGLELALAADLRVAESGTLLALPEASLGTVPGWGGTQRLPELIGIPRAKQMILTAGRVDAAAAEQWGLVNQVAPAGEGLAAARALALEIAAMAPVSVQIAKTLVDARHGQGLGATLETLAGVATAATADVKEGIAALRARRRPVFEGR</sequence>
<organism evidence="3 4">
    <name type="scientific">Labrys wisconsinensis</name>
    <dbReference type="NCBI Taxonomy" id="425677"/>
    <lineage>
        <taxon>Bacteria</taxon>
        <taxon>Pseudomonadati</taxon>
        <taxon>Pseudomonadota</taxon>
        <taxon>Alphaproteobacteria</taxon>
        <taxon>Hyphomicrobiales</taxon>
        <taxon>Xanthobacteraceae</taxon>
        <taxon>Labrys</taxon>
    </lineage>
</organism>
<dbReference type="Proteomes" id="UP001242480">
    <property type="component" value="Unassembled WGS sequence"/>
</dbReference>
<dbReference type="Gene3D" id="3.90.226.10">
    <property type="entry name" value="2-enoyl-CoA Hydratase, Chain A, domain 1"/>
    <property type="match status" value="1"/>
</dbReference>
<dbReference type="PANTHER" id="PTHR11941:SF54">
    <property type="entry name" value="ENOYL-COA HYDRATASE, MITOCHONDRIAL"/>
    <property type="match status" value="1"/>
</dbReference>
<dbReference type="InterPro" id="IPR001753">
    <property type="entry name" value="Enoyl-CoA_hydra/iso"/>
</dbReference>
<evidence type="ECO:0000256" key="2">
    <source>
        <dbReference type="RuleBase" id="RU003707"/>
    </source>
</evidence>
<accession>A0ABU0JIM4</accession>
<proteinExistence type="inferred from homology"/>
<evidence type="ECO:0000313" key="4">
    <source>
        <dbReference type="Proteomes" id="UP001242480"/>
    </source>
</evidence>
<dbReference type="Pfam" id="PF00378">
    <property type="entry name" value="ECH_1"/>
    <property type="match status" value="1"/>
</dbReference>
<dbReference type="RefSeq" id="WP_307283226.1">
    <property type="nucleotide sequence ID" value="NZ_JAUSVX010000020.1"/>
</dbReference>
<comment type="caution">
    <text evidence="3">The sequence shown here is derived from an EMBL/GenBank/DDBJ whole genome shotgun (WGS) entry which is preliminary data.</text>
</comment>
<dbReference type="InterPro" id="IPR018376">
    <property type="entry name" value="Enoyl-CoA_hyd/isom_CS"/>
</dbReference>
<dbReference type="EMBL" id="JAUSVX010000020">
    <property type="protein sequence ID" value="MDQ0474129.1"/>
    <property type="molecule type" value="Genomic_DNA"/>
</dbReference>
<evidence type="ECO:0000256" key="1">
    <source>
        <dbReference type="ARBA" id="ARBA00005254"/>
    </source>
</evidence>
<dbReference type="PROSITE" id="PS00166">
    <property type="entry name" value="ENOYL_COA_HYDRATASE"/>
    <property type="match status" value="1"/>
</dbReference>
<dbReference type="InterPro" id="IPR029045">
    <property type="entry name" value="ClpP/crotonase-like_dom_sf"/>
</dbReference>
<gene>
    <name evidence="3" type="ORF">QO011_007168</name>
</gene>
<dbReference type="CDD" id="cd06558">
    <property type="entry name" value="crotonase-like"/>
    <property type="match status" value="1"/>
</dbReference>
<protein>
    <submittedName>
        <fullName evidence="3">Enoyl-CoA hydratase/carnithine racemase</fullName>
    </submittedName>
</protein>
<dbReference type="PANTHER" id="PTHR11941">
    <property type="entry name" value="ENOYL-COA HYDRATASE-RELATED"/>
    <property type="match status" value="1"/>
</dbReference>
<name>A0ABU0JIM4_9HYPH</name>
<comment type="similarity">
    <text evidence="1 2">Belongs to the enoyl-CoA hydratase/isomerase family.</text>
</comment>